<protein>
    <submittedName>
        <fullName evidence="1">Uncharacterized protein</fullName>
    </submittedName>
</protein>
<evidence type="ECO:0000313" key="1">
    <source>
        <dbReference type="EMBL" id="MBX58089.1"/>
    </source>
</evidence>
<organism evidence="1">
    <name type="scientific">Rhizophora mucronata</name>
    <name type="common">Asiatic mangrove</name>
    <dbReference type="NCBI Taxonomy" id="61149"/>
    <lineage>
        <taxon>Eukaryota</taxon>
        <taxon>Viridiplantae</taxon>
        <taxon>Streptophyta</taxon>
        <taxon>Embryophyta</taxon>
        <taxon>Tracheophyta</taxon>
        <taxon>Spermatophyta</taxon>
        <taxon>Magnoliopsida</taxon>
        <taxon>eudicotyledons</taxon>
        <taxon>Gunneridae</taxon>
        <taxon>Pentapetalae</taxon>
        <taxon>rosids</taxon>
        <taxon>fabids</taxon>
        <taxon>Malpighiales</taxon>
        <taxon>Rhizophoraceae</taxon>
        <taxon>Rhizophora</taxon>
    </lineage>
</organism>
<dbReference type="AlphaFoldDB" id="A0A2P2PU03"/>
<accession>A0A2P2PU03</accession>
<reference evidence="1" key="1">
    <citation type="submission" date="2018-02" db="EMBL/GenBank/DDBJ databases">
        <title>Rhizophora mucronata_Transcriptome.</title>
        <authorList>
            <person name="Meera S.P."/>
            <person name="Sreeshan A."/>
            <person name="Augustine A."/>
        </authorList>
    </citation>
    <scope>NUCLEOTIDE SEQUENCE</scope>
    <source>
        <tissue evidence="1">Leaf</tissue>
    </source>
</reference>
<name>A0A2P2PU03_RHIMU</name>
<dbReference type="EMBL" id="GGEC01077605">
    <property type="protein sequence ID" value="MBX58089.1"/>
    <property type="molecule type" value="Transcribed_RNA"/>
</dbReference>
<sequence length="20" mass="2399">MSNKSRRWNSVKCFLKGMLI</sequence>
<proteinExistence type="predicted"/>